<comment type="caution">
    <text evidence="2">The sequence shown here is derived from an EMBL/GenBank/DDBJ whole genome shotgun (WGS) entry which is preliminary data.</text>
</comment>
<accession>A0ABT2MU78</accession>
<dbReference type="PANTHER" id="PTHR12788:SF10">
    <property type="entry name" value="PROTEIN-TYROSINE SULFOTRANSFERASE"/>
    <property type="match status" value="1"/>
</dbReference>
<evidence type="ECO:0000313" key="3">
    <source>
        <dbReference type="Proteomes" id="UP001525890"/>
    </source>
</evidence>
<name>A0ABT2MU78_9CYAN</name>
<dbReference type="Proteomes" id="UP001525890">
    <property type="component" value="Unassembled WGS sequence"/>
</dbReference>
<dbReference type="Pfam" id="PF13469">
    <property type="entry name" value="Sulfotransfer_3"/>
    <property type="match status" value="1"/>
</dbReference>
<dbReference type="InterPro" id="IPR026634">
    <property type="entry name" value="TPST-like"/>
</dbReference>
<dbReference type="RefSeq" id="WP_368007841.1">
    <property type="nucleotide sequence ID" value="NZ_JAMXFF010000030.1"/>
</dbReference>
<evidence type="ECO:0000313" key="2">
    <source>
        <dbReference type="EMBL" id="MCT7968309.1"/>
    </source>
</evidence>
<dbReference type="EMBL" id="JAMXFF010000030">
    <property type="protein sequence ID" value="MCT7968309.1"/>
    <property type="molecule type" value="Genomic_DNA"/>
</dbReference>
<reference evidence="2 3" key="1">
    <citation type="journal article" date="2022" name="Front. Microbiol.">
        <title>High genomic differentiation and limited gene flow indicate recent cryptic speciation within the genus Laspinema (cyanobacteria).</title>
        <authorList>
            <person name="Stanojkovic A."/>
            <person name="Skoupy S."/>
            <person name="Skaloud P."/>
            <person name="Dvorak P."/>
        </authorList>
    </citation>
    <scope>NUCLEOTIDE SEQUENCE [LARGE SCALE GENOMIC DNA]</scope>
    <source>
        <strain evidence="2 3">D2a</strain>
    </source>
</reference>
<keyword evidence="1" id="KW-0808">Transferase</keyword>
<dbReference type="Gene3D" id="3.40.50.300">
    <property type="entry name" value="P-loop containing nucleotide triphosphate hydrolases"/>
    <property type="match status" value="1"/>
</dbReference>
<evidence type="ECO:0000256" key="1">
    <source>
        <dbReference type="ARBA" id="ARBA00022679"/>
    </source>
</evidence>
<dbReference type="SUPFAM" id="SSF52540">
    <property type="entry name" value="P-loop containing nucleoside triphosphate hydrolases"/>
    <property type="match status" value="1"/>
</dbReference>
<dbReference type="InterPro" id="IPR027417">
    <property type="entry name" value="P-loop_NTPase"/>
</dbReference>
<protein>
    <submittedName>
        <fullName evidence="2">Sulfotransferase</fullName>
    </submittedName>
</protein>
<proteinExistence type="predicted"/>
<dbReference type="PANTHER" id="PTHR12788">
    <property type="entry name" value="PROTEIN-TYROSINE SULFOTRANSFERASE 2"/>
    <property type="match status" value="1"/>
</dbReference>
<sequence length="286" mass="33317">MKSKHSVVFLVGCARSGTTLLQSILAAHSQIQSFPESKFFLYAVPERQSKRHKFGLISQRLPSHLKKFFSAVGYPDISKQLPKLPWIRPHSQFFIQKLYQITQENGKNVVLEKTPEHLHYIDYIEKFVPESKLLHIIRNGSDVVASLYEVGHKNHKIWGKEYQEIDVCIDRWIGDIEITRRHLHKPNHFLVRYEHLVEDPKAVIKQVCAFIGVEFTETMLEDYRQVSQDLIRDRESWKETVSGDIKNANSQKFYKVFDAAQQQYILDRLSSVNLDELSPLSTPGDR</sequence>
<organism evidence="2 3">
    <name type="scientific">Laspinema palackyanum D2a</name>
    <dbReference type="NCBI Taxonomy" id="2953684"/>
    <lineage>
        <taxon>Bacteria</taxon>
        <taxon>Bacillati</taxon>
        <taxon>Cyanobacteriota</taxon>
        <taxon>Cyanophyceae</taxon>
        <taxon>Oscillatoriophycideae</taxon>
        <taxon>Oscillatoriales</taxon>
        <taxon>Laspinemataceae</taxon>
        <taxon>Laspinema</taxon>
        <taxon>Laspinema palackyanum</taxon>
    </lineage>
</organism>
<keyword evidence="3" id="KW-1185">Reference proteome</keyword>
<gene>
    <name evidence="2" type="ORF">NG799_18520</name>
</gene>